<gene>
    <name evidence="3" type="ORF">Poly51_57290</name>
</gene>
<dbReference type="InterPro" id="IPR011989">
    <property type="entry name" value="ARM-like"/>
</dbReference>
<proteinExistence type="predicted"/>
<dbReference type="OrthoDB" id="246044at2"/>
<dbReference type="SUPFAM" id="SSF53300">
    <property type="entry name" value="vWA-like"/>
    <property type="match status" value="1"/>
</dbReference>
<dbReference type="RefSeq" id="WP_146462134.1">
    <property type="nucleotide sequence ID" value="NZ_SJPW01000008.1"/>
</dbReference>
<protein>
    <submittedName>
        <fullName evidence="3">von Willebrand factor type A domain protein</fullName>
    </submittedName>
</protein>
<evidence type="ECO:0000256" key="1">
    <source>
        <dbReference type="SAM" id="SignalP"/>
    </source>
</evidence>
<dbReference type="InterPro" id="IPR036465">
    <property type="entry name" value="vWFA_dom_sf"/>
</dbReference>
<dbReference type="Pfam" id="PF13768">
    <property type="entry name" value="VWA_3"/>
    <property type="match status" value="1"/>
</dbReference>
<feature type="signal peptide" evidence="1">
    <location>
        <begin position="1"/>
        <end position="28"/>
    </location>
</feature>
<evidence type="ECO:0000259" key="2">
    <source>
        <dbReference type="PROSITE" id="PS50234"/>
    </source>
</evidence>
<comment type="caution">
    <text evidence="3">The sequence shown here is derived from an EMBL/GenBank/DDBJ whole genome shotgun (WGS) entry which is preliminary data.</text>
</comment>
<organism evidence="3 4">
    <name type="scientific">Rubripirellula tenax</name>
    <dbReference type="NCBI Taxonomy" id="2528015"/>
    <lineage>
        <taxon>Bacteria</taxon>
        <taxon>Pseudomonadati</taxon>
        <taxon>Planctomycetota</taxon>
        <taxon>Planctomycetia</taxon>
        <taxon>Pirellulales</taxon>
        <taxon>Pirellulaceae</taxon>
        <taxon>Rubripirellula</taxon>
    </lineage>
</organism>
<reference evidence="3 4" key="1">
    <citation type="submission" date="2019-02" db="EMBL/GenBank/DDBJ databases">
        <title>Deep-cultivation of Planctomycetes and their phenomic and genomic characterization uncovers novel biology.</title>
        <authorList>
            <person name="Wiegand S."/>
            <person name="Jogler M."/>
            <person name="Boedeker C."/>
            <person name="Pinto D."/>
            <person name="Vollmers J."/>
            <person name="Rivas-Marin E."/>
            <person name="Kohn T."/>
            <person name="Peeters S.H."/>
            <person name="Heuer A."/>
            <person name="Rast P."/>
            <person name="Oberbeckmann S."/>
            <person name="Bunk B."/>
            <person name="Jeske O."/>
            <person name="Meyerdierks A."/>
            <person name="Storesund J.E."/>
            <person name="Kallscheuer N."/>
            <person name="Luecker S."/>
            <person name="Lage O.M."/>
            <person name="Pohl T."/>
            <person name="Merkel B.J."/>
            <person name="Hornburger P."/>
            <person name="Mueller R.-W."/>
            <person name="Bruemmer F."/>
            <person name="Labrenz M."/>
            <person name="Spormann A.M."/>
            <person name="Op Den Camp H."/>
            <person name="Overmann J."/>
            <person name="Amann R."/>
            <person name="Jetten M.S.M."/>
            <person name="Mascher T."/>
            <person name="Medema M.H."/>
            <person name="Devos D.P."/>
            <person name="Kaster A.-K."/>
            <person name="Ovreas L."/>
            <person name="Rohde M."/>
            <person name="Galperin M.Y."/>
            <person name="Jogler C."/>
        </authorList>
    </citation>
    <scope>NUCLEOTIDE SEQUENCE [LARGE SCALE GENOMIC DNA]</scope>
    <source>
        <strain evidence="3 4">Poly51</strain>
    </source>
</reference>
<dbReference type="Proteomes" id="UP000318288">
    <property type="component" value="Unassembled WGS sequence"/>
</dbReference>
<dbReference type="PANTHER" id="PTHR46478">
    <property type="entry name" value="VON WILLEBRAND FACTOR A DOMAIN-CONTAINING PROTEIN 3A"/>
    <property type="match status" value="1"/>
</dbReference>
<name>A0A5C6E9H2_9BACT</name>
<dbReference type="PANTHER" id="PTHR46478:SF1">
    <property type="entry name" value="VON WILLEBRAND FACTOR A DOMAIN-CONTAINING PROTEIN 3A"/>
    <property type="match status" value="1"/>
</dbReference>
<feature type="chain" id="PRO_5022779988" evidence="1">
    <location>
        <begin position="29"/>
        <end position="419"/>
    </location>
</feature>
<evidence type="ECO:0000313" key="4">
    <source>
        <dbReference type="Proteomes" id="UP000318288"/>
    </source>
</evidence>
<dbReference type="Gene3D" id="1.25.10.10">
    <property type="entry name" value="Leucine-rich Repeat Variant"/>
    <property type="match status" value="1"/>
</dbReference>
<dbReference type="EMBL" id="SJPW01000008">
    <property type="protein sequence ID" value="TWU46333.1"/>
    <property type="molecule type" value="Genomic_DNA"/>
</dbReference>
<dbReference type="AlphaFoldDB" id="A0A5C6E9H2"/>
<evidence type="ECO:0000313" key="3">
    <source>
        <dbReference type="EMBL" id="TWU46333.1"/>
    </source>
</evidence>
<sequence precursor="true">MRPFHFRINHSFAVSLTCWFAFAGAVVADDTDRQTRVLVRQLTGRSESVRQNAISRLVAQPKLAYEFLPALTSAAIEQTGQTQPGQLVRPSTVRLLYLIGSIDHTDAESVLVDLLDDDHTGIVMIAADSLGKNKHYGSIEFLKRQVDRPEFDSHYGFRFNLVRALAQMEHPDAVEFLGDLESKLDGQLHFEVAKLLTEVNESHFLGDQARFERWQASKPPKIVFQKASFDSQSGNGRIRMGASQKYYDIDIHAKRLMFVIDRSGSMKDYDGGMTRLERAKFELIKAIKELPADSEFGITFFETSVRQWREKLLIASEENKRDAIVFVERLGYGDRTNTYQALRETLDFDEQLEVVFLISDGKPTFGELTNPSLIVADIMHRNRFRNVNFNTIGIAVTGPAESFLKTLAEQSAGEYRSAN</sequence>
<dbReference type="InterPro" id="IPR002035">
    <property type="entry name" value="VWF_A"/>
</dbReference>
<dbReference type="Gene3D" id="3.40.50.410">
    <property type="entry name" value="von Willebrand factor, type A domain"/>
    <property type="match status" value="1"/>
</dbReference>
<feature type="domain" description="VWFA" evidence="2">
    <location>
        <begin position="255"/>
        <end position="419"/>
    </location>
</feature>
<dbReference type="PROSITE" id="PS50234">
    <property type="entry name" value="VWFA"/>
    <property type="match status" value="1"/>
</dbReference>
<accession>A0A5C6E9H2</accession>
<keyword evidence="1" id="KW-0732">Signal</keyword>
<dbReference type="SMART" id="SM00327">
    <property type="entry name" value="VWA"/>
    <property type="match status" value="1"/>
</dbReference>
<dbReference type="SUPFAM" id="SSF48371">
    <property type="entry name" value="ARM repeat"/>
    <property type="match status" value="1"/>
</dbReference>
<keyword evidence="4" id="KW-1185">Reference proteome</keyword>
<dbReference type="InterPro" id="IPR016024">
    <property type="entry name" value="ARM-type_fold"/>
</dbReference>